<evidence type="ECO:0000259" key="2">
    <source>
        <dbReference type="Pfam" id="PF08387"/>
    </source>
</evidence>
<feature type="domain" description="FBD" evidence="2">
    <location>
        <begin position="328"/>
        <end position="371"/>
    </location>
</feature>
<sequence length="436" mass="48513">MGQMVSNSVDAELLDPAMDLVYELLRIFLPRPPVSAAASFSAHSSSPGGGSEDRLSALPDEILRNVISRLPAKAPALALRAARSPGPFPLRPPHPQLHGRAPRRARALAPPPRRQGIFCLPSAKRLYLGAWRFPNTAALPRGTAFPHLLELSLGCMALEDRDLDFILARSPVLESFVLYSSQKAVNFSIISRSLRCVQLCMCIVRDISVVNAPRLERLFLWEMIPRPCRHKVRTRVKIDHAPNLCLVGYLVPGVHTLEIGDTIIKASPRTIVPTVKTLALMVHFEVRNEAKMIPSFLRCFPNTETLHIKSEETDQPAGKLNQKFWKETSGIDCVQSHIREMVFHEYRGERSELAFLKFMLENALVLQKMIIIFVNGSLSSGNNAAAKLMNGISSVKKASEKCRVVLLESSLSRGSSPWDYQAASNLAVADPFYWCY</sequence>
<comment type="caution">
    <text evidence="4">The sequence shown here is derived from an EMBL/GenBank/DDBJ whole genome shotgun (WGS) entry which is preliminary data.</text>
</comment>
<feature type="domain" description="F-box/LRR-repeat protein 15/At3g58940/PEG3-like LRR" evidence="3">
    <location>
        <begin position="115"/>
        <end position="308"/>
    </location>
</feature>
<accession>A0A835EKW9</accession>
<organism evidence="4 5">
    <name type="scientific">Digitaria exilis</name>
    <dbReference type="NCBI Taxonomy" id="1010633"/>
    <lineage>
        <taxon>Eukaryota</taxon>
        <taxon>Viridiplantae</taxon>
        <taxon>Streptophyta</taxon>
        <taxon>Embryophyta</taxon>
        <taxon>Tracheophyta</taxon>
        <taxon>Spermatophyta</taxon>
        <taxon>Magnoliopsida</taxon>
        <taxon>Liliopsida</taxon>
        <taxon>Poales</taxon>
        <taxon>Poaceae</taxon>
        <taxon>PACMAD clade</taxon>
        <taxon>Panicoideae</taxon>
        <taxon>Panicodae</taxon>
        <taxon>Paniceae</taxon>
        <taxon>Anthephorinae</taxon>
        <taxon>Digitaria</taxon>
    </lineage>
</organism>
<dbReference type="PANTHER" id="PTHR32141:SF149">
    <property type="entry name" value="OS01G0596100 PROTEIN"/>
    <property type="match status" value="1"/>
</dbReference>
<dbReference type="PANTHER" id="PTHR32141">
    <property type="match status" value="1"/>
</dbReference>
<dbReference type="Proteomes" id="UP000636709">
    <property type="component" value="Unassembled WGS sequence"/>
</dbReference>
<proteinExistence type="predicted"/>
<reference evidence="4" key="1">
    <citation type="submission" date="2020-07" db="EMBL/GenBank/DDBJ databases">
        <title>Genome sequence and genetic diversity analysis of an under-domesticated orphan crop, white fonio (Digitaria exilis).</title>
        <authorList>
            <person name="Bennetzen J.L."/>
            <person name="Chen S."/>
            <person name="Ma X."/>
            <person name="Wang X."/>
            <person name="Yssel A.E.J."/>
            <person name="Chaluvadi S.R."/>
            <person name="Johnson M."/>
            <person name="Gangashetty P."/>
            <person name="Hamidou F."/>
            <person name="Sanogo M.D."/>
            <person name="Zwaenepoel A."/>
            <person name="Wallace J."/>
            <person name="Van De Peer Y."/>
            <person name="Van Deynze A."/>
        </authorList>
    </citation>
    <scope>NUCLEOTIDE SEQUENCE</scope>
    <source>
        <tissue evidence="4">Leaves</tissue>
    </source>
</reference>
<dbReference type="InterPro" id="IPR055302">
    <property type="entry name" value="F-box_dom-containing"/>
</dbReference>
<evidence type="ECO:0000313" key="5">
    <source>
        <dbReference type="Proteomes" id="UP000636709"/>
    </source>
</evidence>
<gene>
    <name evidence="4" type="ORF">HU200_036432</name>
</gene>
<dbReference type="InterPro" id="IPR055411">
    <property type="entry name" value="LRR_FXL15/At3g58940/PEG3-like"/>
</dbReference>
<name>A0A835EKW9_9POAL</name>
<evidence type="ECO:0000259" key="3">
    <source>
        <dbReference type="Pfam" id="PF24758"/>
    </source>
</evidence>
<protein>
    <recommendedName>
        <fullName evidence="6">FBD domain-containing protein</fullName>
    </recommendedName>
</protein>
<evidence type="ECO:0008006" key="6">
    <source>
        <dbReference type="Google" id="ProtNLM"/>
    </source>
</evidence>
<feature type="compositionally biased region" description="Pro residues" evidence="1">
    <location>
        <begin position="86"/>
        <end position="95"/>
    </location>
</feature>
<dbReference type="OrthoDB" id="1298252at2759"/>
<dbReference type="AlphaFoldDB" id="A0A835EKW9"/>
<keyword evidence="5" id="KW-1185">Reference proteome</keyword>
<feature type="region of interest" description="Disordered" evidence="1">
    <location>
        <begin position="85"/>
        <end position="109"/>
    </location>
</feature>
<evidence type="ECO:0000256" key="1">
    <source>
        <dbReference type="SAM" id="MobiDB-lite"/>
    </source>
</evidence>
<dbReference type="InterPro" id="IPR006566">
    <property type="entry name" value="FBD"/>
</dbReference>
<dbReference type="Pfam" id="PF24758">
    <property type="entry name" value="LRR_At5g56370"/>
    <property type="match status" value="1"/>
</dbReference>
<dbReference type="EMBL" id="JACEFO010001880">
    <property type="protein sequence ID" value="KAF8696795.1"/>
    <property type="molecule type" value="Genomic_DNA"/>
</dbReference>
<dbReference type="Pfam" id="PF08387">
    <property type="entry name" value="FBD"/>
    <property type="match status" value="1"/>
</dbReference>
<evidence type="ECO:0000313" key="4">
    <source>
        <dbReference type="EMBL" id="KAF8696795.1"/>
    </source>
</evidence>